<feature type="chain" id="PRO_5002094172" evidence="2">
    <location>
        <begin position="22"/>
        <end position="51"/>
    </location>
</feature>
<keyword evidence="2" id="KW-0732">Signal</keyword>
<reference evidence="3" key="1">
    <citation type="submission" date="2014-07" db="EMBL/GenBank/DDBJ databases">
        <title>Identification of a novel salt tolerance gene in wild soybean by whole-genome sequencing.</title>
        <authorList>
            <person name="Lam H.-M."/>
            <person name="Qi X."/>
            <person name="Li M.-W."/>
            <person name="Liu X."/>
            <person name="Xie M."/>
            <person name="Ni M."/>
            <person name="Xu X."/>
        </authorList>
    </citation>
    <scope>NUCLEOTIDE SEQUENCE [LARGE SCALE GENOMIC DNA]</scope>
    <source>
        <tissue evidence="3">Root</tissue>
    </source>
</reference>
<sequence>MLSSSSFLLLLLLLFPSPAKFKPIQPNKPKTNKKPLIPRNYQLNQPQSDPN</sequence>
<accession>A0A0B2RAC1</accession>
<evidence type="ECO:0000256" key="1">
    <source>
        <dbReference type="SAM" id="MobiDB-lite"/>
    </source>
</evidence>
<protein>
    <submittedName>
        <fullName evidence="3">Uncharacterized protein</fullName>
    </submittedName>
</protein>
<evidence type="ECO:0000256" key="2">
    <source>
        <dbReference type="SAM" id="SignalP"/>
    </source>
</evidence>
<feature type="region of interest" description="Disordered" evidence="1">
    <location>
        <begin position="19"/>
        <end position="51"/>
    </location>
</feature>
<proteinExistence type="predicted"/>
<feature type="signal peptide" evidence="2">
    <location>
        <begin position="1"/>
        <end position="21"/>
    </location>
</feature>
<feature type="compositionally biased region" description="Polar residues" evidence="1">
    <location>
        <begin position="41"/>
        <end position="51"/>
    </location>
</feature>
<dbReference type="EMBL" id="KN651738">
    <property type="protein sequence ID" value="KHN30495.1"/>
    <property type="molecule type" value="Genomic_DNA"/>
</dbReference>
<organism evidence="3">
    <name type="scientific">Glycine soja</name>
    <name type="common">Wild soybean</name>
    <dbReference type="NCBI Taxonomy" id="3848"/>
    <lineage>
        <taxon>Eukaryota</taxon>
        <taxon>Viridiplantae</taxon>
        <taxon>Streptophyta</taxon>
        <taxon>Embryophyta</taxon>
        <taxon>Tracheophyta</taxon>
        <taxon>Spermatophyta</taxon>
        <taxon>Magnoliopsida</taxon>
        <taxon>eudicotyledons</taxon>
        <taxon>Gunneridae</taxon>
        <taxon>Pentapetalae</taxon>
        <taxon>rosids</taxon>
        <taxon>fabids</taxon>
        <taxon>Fabales</taxon>
        <taxon>Fabaceae</taxon>
        <taxon>Papilionoideae</taxon>
        <taxon>50 kb inversion clade</taxon>
        <taxon>NPAAA clade</taxon>
        <taxon>indigoferoid/millettioid clade</taxon>
        <taxon>Phaseoleae</taxon>
        <taxon>Glycine</taxon>
        <taxon>Glycine subgen. Soja</taxon>
    </lineage>
</organism>
<dbReference type="Proteomes" id="UP000053555">
    <property type="component" value="Unassembled WGS sequence"/>
</dbReference>
<gene>
    <name evidence="3" type="ORF">glysoja_041115</name>
</gene>
<name>A0A0B2RAC1_GLYSO</name>
<dbReference type="AlphaFoldDB" id="A0A0B2RAC1"/>
<evidence type="ECO:0000313" key="3">
    <source>
        <dbReference type="EMBL" id="KHN30495.1"/>
    </source>
</evidence>